<reference evidence="3" key="1">
    <citation type="journal article" date="2019" name="Int. J. Syst. Evol. Microbiol.">
        <title>The Global Catalogue of Microorganisms (GCM) 10K type strain sequencing project: providing services to taxonomists for standard genome sequencing and annotation.</title>
        <authorList>
            <consortium name="The Broad Institute Genomics Platform"/>
            <consortium name="The Broad Institute Genome Sequencing Center for Infectious Disease"/>
            <person name="Wu L."/>
            <person name="Ma J."/>
        </authorList>
    </citation>
    <scope>NUCLEOTIDE SEQUENCE [LARGE SCALE GENOMIC DNA]</scope>
    <source>
        <strain evidence="3">NBRC 106348</strain>
    </source>
</reference>
<dbReference type="EMBL" id="BSUK01000001">
    <property type="protein sequence ID" value="GMA23792.1"/>
    <property type="molecule type" value="Genomic_DNA"/>
</dbReference>
<feature type="region of interest" description="Disordered" evidence="1">
    <location>
        <begin position="1"/>
        <end position="56"/>
    </location>
</feature>
<accession>A0ABQ6I0N2</accession>
<protein>
    <submittedName>
        <fullName evidence="2">Uncharacterized protein</fullName>
    </submittedName>
</protein>
<evidence type="ECO:0000313" key="3">
    <source>
        <dbReference type="Proteomes" id="UP001157091"/>
    </source>
</evidence>
<sequence length="124" mass="13041">MGGGALTSTSLQTLLPAASGEDRVEVMQRSTGESSRSGGAGGGYHPSGGASDYDADELAELTYQHVGAGDIPGRPSLQEIRTTLDRGNATRLPGQNSVQIDYKGVRVIINEDVPWRSTSYYPGK</sequence>
<comment type="caution">
    <text evidence="2">The sequence shown here is derived from an EMBL/GenBank/DDBJ whole genome shotgun (WGS) entry which is preliminary data.</text>
</comment>
<feature type="compositionally biased region" description="Polar residues" evidence="1">
    <location>
        <begin position="1"/>
        <end position="13"/>
    </location>
</feature>
<evidence type="ECO:0000256" key="1">
    <source>
        <dbReference type="SAM" id="MobiDB-lite"/>
    </source>
</evidence>
<evidence type="ECO:0000313" key="2">
    <source>
        <dbReference type="EMBL" id="GMA23792.1"/>
    </source>
</evidence>
<dbReference type="Proteomes" id="UP001157091">
    <property type="component" value="Unassembled WGS sequence"/>
</dbReference>
<gene>
    <name evidence="2" type="ORF">GCM10025864_15510</name>
</gene>
<name>A0ABQ6I0N2_9MICO</name>
<proteinExistence type="predicted"/>
<organism evidence="2 3">
    <name type="scientific">Luteimicrobium album</name>
    <dbReference type="NCBI Taxonomy" id="1054550"/>
    <lineage>
        <taxon>Bacteria</taxon>
        <taxon>Bacillati</taxon>
        <taxon>Actinomycetota</taxon>
        <taxon>Actinomycetes</taxon>
        <taxon>Micrococcales</taxon>
        <taxon>Luteimicrobium</taxon>
    </lineage>
</organism>
<keyword evidence="3" id="KW-1185">Reference proteome</keyword>